<reference evidence="2 3" key="1">
    <citation type="submission" date="2018-08" db="EMBL/GenBank/DDBJ databases">
        <title>Erythrobacter zhengii sp.nov., a bacterium isolated from deep-sea sediment.</title>
        <authorList>
            <person name="Fang C."/>
            <person name="Wu Y.-H."/>
            <person name="Sun C."/>
            <person name="Wang H."/>
            <person name="Cheng H."/>
            <person name="Meng F.-X."/>
            <person name="Wang C.-S."/>
            <person name="Xu X.-W."/>
        </authorList>
    </citation>
    <scope>NUCLEOTIDE SEQUENCE [LARGE SCALE GENOMIC DNA]</scope>
    <source>
        <strain evidence="2 3">V18</strain>
    </source>
</reference>
<dbReference type="EMBL" id="QXFL01000005">
    <property type="protein sequence ID" value="RIV85183.1"/>
    <property type="molecule type" value="Genomic_DNA"/>
</dbReference>
<dbReference type="AlphaFoldDB" id="A0A418NR37"/>
<organism evidence="2 3">
    <name type="scientific">Aurantiacibacter zhengii</name>
    <dbReference type="NCBI Taxonomy" id="2307003"/>
    <lineage>
        <taxon>Bacteria</taxon>
        <taxon>Pseudomonadati</taxon>
        <taxon>Pseudomonadota</taxon>
        <taxon>Alphaproteobacteria</taxon>
        <taxon>Sphingomonadales</taxon>
        <taxon>Erythrobacteraceae</taxon>
        <taxon>Aurantiacibacter</taxon>
    </lineage>
</organism>
<proteinExistence type="predicted"/>
<sequence>MRGIFYARKESEMPRKKNTTSRAVASARNTNLAKLPERVAIGAHEVRPEQLYVIKDRHPRGRGPWTDEPFDKIAWRDAETGLDCILLRQPSGVWGGFVAVGPGHPFYAHREDAIPAAAGLSPHGGIDYAQACSRNEDEAVRVCHAHTGHRAAQRDTPTAEDQTMDDAWWFGFLADKPGDHVPSGSKPVLASEEGEVYRSIDFMYAETTKLARQLKAIEDGSAVGTDPVLPASPLRLGKPGGR</sequence>
<feature type="region of interest" description="Disordered" evidence="1">
    <location>
        <begin position="222"/>
        <end position="242"/>
    </location>
</feature>
<accession>A0A418NR37</accession>
<gene>
    <name evidence="2" type="ORF">D2V07_12960</name>
</gene>
<evidence type="ECO:0000313" key="2">
    <source>
        <dbReference type="EMBL" id="RIV85183.1"/>
    </source>
</evidence>
<evidence type="ECO:0000256" key="1">
    <source>
        <dbReference type="SAM" id="MobiDB-lite"/>
    </source>
</evidence>
<keyword evidence="3" id="KW-1185">Reference proteome</keyword>
<comment type="caution">
    <text evidence="2">The sequence shown here is derived from an EMBL/GenBank/DDBJ whole genome shotgun (WGS) entry which is preliminary data.</text>
</comment>
<protein>
    <submittedName>
        <fullName evidence="2">Uncharacterized protein</fullName>
    </submittedName>
</protein>
<evidence type="ECO:0000313" key="3">
    <source>
        <dbReference type="Proteomes" id="UP000286576"/>
    </source>
</evidence>
<dbReference type="Proteomes" id="UP000286576">
    <property type="component" value="Unassembled WGS sequence"/>
</dbReference>
<name>A0A418NR37_9SPHN</name>